<accession>A0AAV1FJ84</accession>
<evidence type="ECO:0000256" key="5">
    <source>
        <dbReference type="ARBA" id="ARBA00022989"/>
    </source>
</evidence>
<sequence length="302" mass="34763">MNRFKVILKFLLDQKSTIGYSLMALFTLGGERVFNRVSFQCPCNHQQNFAYGLTFLLGPAVVLLVLGLFLSTRFWKLFTGCCLNPKKLLPKKNNCDSLPELMSVFWGACVVPIMWLCIALMSGTFYECAASGLKKHLVVDHFCKNKTIKCLEELAQVPCERSKLPSEERAELRLMFKAQSQILGWSIIIIAVVAALLGICLRYSCSEVSYLQLTFWKHYMEKEKEHLNTFTVKYASKLAKRNIKSFFENKPPGLFPLQTHEAWKKISTYSTFSKGKECYSNLHQYVEMRDWDLSLEEKPVQD</sequence>
<keyword evidence="3" id="KW-0813">Transport</keyword>
<evidence type="ECO:0000256" key="1">
    <source>
        <dbReference type="ARBA" id="ARBA00004141"/>
    </source>
</evidence>
<evidence type="ECO:0000313" key="11">
    <source>
        <dbReference type="Proteomes" id="UP001178508"/>
    </source>
</evidence>
<reference evidence="10" key="1">
    <citation type="submission" date="2023-08" db="EMBL/GenBank/DDBJ databases">
        <authorList>
            <person name="Alioto T."/>
            <person name="Alioto T."/>
            <person name="Gomez Garrido J."/>
        </authorList>
    </citation>
    <scope>NUCLEOTIDE SEQUENCE</scope>
</reference>
<dbReference type="InterPro" id="IPR029569">
    <property type="entry name" value="CALHM"/>
</dbReference>
<evidence type="ECO:0000256" key="8">
    <source>
        <dbReference type="ARBA" id="ARBA00023303"/>
    </source>
</evidence>
<dbReference type="GO" id="GO:1904669">
    <property type="term" value="P:ATP export"/>
    <property type="evidence" value="ECO:0007669"/>
    <property type="project" value="UniProtKB-ARBA"/>
</dbReference>
<protein>
    <submittedName>
        <fullName evidence="10">Calcium homeostasis modulator protein 5-like</fullName>
    </submittedName>
</protein>
<dbReference type="GO" id="GO:0005886">
    <property type="term" value="C:plasma membrane"/>
    <property type="evidence" value="ECO:0007669"/>
    <property type="project" value="TreeGrafter"/>
</dbReference>
<keyword evidence="8" id="KW-0407">Ion channel</keyword>
<keyword evidence="11" id="KW-1185">Reference proteome</keyword>
<dbReference type="PANTHER" id="PTHR32261:SF8">
    <property type="entry name" value="CALCIUM HOMEOSTASIS MODULATOR PROTEIN 5"/>
    <property type="match status" value="1"/>
</dbReference>
<evidence type="ECO:0000256" key="4">
    <source>
        <dbReference type="ARBA" id="ARBA00022692"/>
    </source>
</evidence>
<evidence type="ECO:0000256" key="9">
    <source>
        <dbReference type="SAM" id="Phobius"/>
    </source>
</evidence>
<evidence type="ECO:0000256" key="2">
    <source>
        <dbReference type="ARBA" id="ARBA00008497"/>
    </source>
</evidence>
<dbReference type="Proteomes" id="UP001178508">
    <property type="component" value="Chromosome 8"/>
</dbReference>
<dbReference type="AlphaFoldDB" id="A0AAV1FJ84"/>
<keyword evidence="7 9" id="KW-0472">Membrane</keyword>
<evidence type="ECO:0000256" key="7">
    <source>
        <dbReference type="ARBA" id="ARBA00023136"/>
    </source>
</evidence>
<evidence type="ECO:0000256" key="6">
    <source>
        <dbReference type="ARBA" id="ARBA00023065"/>
    </source>
</evidence>
<keyword evidence="6" id="KW-0406">Ion transport</keyword>
<dbReference type="PANTHER" id="PTHR32261">
    <property type="entry name" value="CALCIUM HOMEOSTASIS MODULATOR PROTEIN"/>
    <property type="match status" value="1"/>
</dbReference>
<feature type="transmembrane region" description="Helical" evidence="9">
    <location>
        <begin position="104"/>
        <end position="126"/>
    </location>
</feature>
<feature type="transmembrane region" description="Helical" evidence="9">
    <location>
        <begin position="182"/>
        <end position="204"/>
    </location>
</feature>
<evidence type="ECO:0000313" key="10">
    <source>
        <dbReference type="EMBL" id="CAJ1061491.1"/>
    </source>
</evidence>
<keyword evidence="4 9" id="KW-0812">Transmembrane</keyword>
<feature type="transmembrane region" description="Helical" evidence="9">
    <location>
        <begin position="49"/>
        <end position="70"/>
    </location>
</feature>
<dbReference type="GO" id="GO:0005261">
    <property type="term" value="F:monoatomic cation channel activity"/>
    <property type="evidence" value="ECO:0007669"/>
    <property type="project" value="TreeGrafter"/>
</dbReference>
<comment type="subcellular location">
    <subcellularLocation>
        <location evidence="1">Membrane</location>
        <topology evidence="1">Multi-pass membrane protein</topology>
    </subcellularLocation>
</comment>
<comment type="similarity">
    <text evidence="2">Belongs to the CALHM family.</text>
</comment>
<organism evidence="10 11">
    <name type="scientific">Xyrichtys novacula</name>
    <name type="common">Pearly razorfish</name>
    <name type="synonym">Hemipteronotus novacula</name>
    <dbReference type="NCBI Taxonomy" id="13765"/>
    <lineage>
        <taxon>Eukaryota</taxon>
        <taxon>Metazoa</taxon>
        <taxon>Chordata</taxon>
        <taxon>Craniata</taxon>
        <taxon>Vertebrata</taxon>
        <taxon>Euteleostomi</taxon>
        <taxon>Actinopterygii</taxon>
        <taxon>Neopterygii</taxon>
        <taxon>Teleostei</taxon>
        <taxon>Neoteleostei</taxon>
        <taxon>Acanthomorphata</taxon>
        <taxon>Eupercaria</taxon>
        <taxon>Labriformes</taxon>
        <taxon>Labridae</taxon>
        <taxon>Xyrichtys</taxon>
    </lineage>
</organism>
<evidence type="ECO:0000256" key="3">
    <source>
        <dbReference type="ARBA" id="ARBA00022448"/>
    </source>
</evidence>
<dbReference type="EMBL" id="OY660871">
    <property type="protein sequence ID" value="CAJ1061491.1"/>
    <property type="molecule type" value="Genomic_DNA"/>
</dbReference>
<name>A0AAV1FJ84_XYRNO</name>
<gene>
    <name evidence="10" type="ORF">XNOV1_A029589</name>
</gene>
<dbReference type="Pfam" id="PF14798">
    <property type="entry name" value="Ca_hom_mod"/>
    <property type="match status" value="1"/>
</dbReference>
<keyword evidence="5 9" id="KW-1133">Transmembrane helix</keyword>
<proteinExistence type="inferred from homology"/>